<accession>A0AAP8Q7V8</accession>
<evidence type="ECO:0000313" key="3">
    <source>
        <dbReference type="Proteomes" id="UP000239759"/>
    </source>
</evidence>
<proteinExistence type="predicted"/>
<comment type="caution">
    <text evidence="2">The sequence shown here is derived from an EMBL/GenBank/DDBJ whole genome shotgun (WGS) entry which is preliminary data.</text>
</comment>
<keyword evidence="1" id="KW-0812">Transmembrane</keyword>
<keyword evidence="1" id="KW-0472">Membrane</keyword>
<dbReference type="EMBL" id="PRKQ01000066">
    <property type="protein sequence ID" value="PPA90086.1"/>
    <property type="molecule type" value="Genomic_DNA"/>
</dbReference>
<dbReference type="Proteomes" id="UP000239759">
    <property type="component" value="Unassembled WGS sequence"/>
</dbReference>
<gene>
    <name evidence="2" type="ORF">C4A77_25605</name>
</gene>
<dbReference type="AlphaFoldDB" id="A0AAP8Q7V8"/>
<evidence type="ECO:0000313" key="2">
    <source>
        <dbReference type="EMBL" id="PPA90086.1"/>
    </source>
</evidence>
<reference evidence="2 3" key="1">
    <citation type="submission" date="2018-02" db="EMBL/GenBank/DDBJ databases">
        <title>Comparative analysis of genomes of three Brevibacillus laterosporus strains producers of potent antimicrobials isolated from silage.</title>
        <authorList>
            <person name="Kojic M."/>
            <person name="Miljkovic M."/>
            <person name="Studholme D."/>
            <person name="Filipic B."/>
        </authorList>
    </citation>
    <scope>NUCLEOTIDE SEQUENCE [LARGE SCALE GENOMIC DNA]</scope>
    <source>
        <strain evidence="2 3">BGSP11</strain>
    </source>
</reference>
<name>A0AAP8Q7V8_BRELA</name>
<sequence>MNMMSRIVLMVLLAISVIGISYGILSNQFLIKSDSFLLNVFFIITALLSMSSYYKRKEKILAFLMLCIFILLSYTFLFL</sequence>
<evidence type="ECO:0000256" key="1">
    <source>
        <dbReference type="SAM" id="Phobius"/>
    </source>
</evidence>
<organism evidence="2 3">
    <name type="scientific">Brevibacillus laterosporus</name>
    <name type="common">Bacillus laterosporus</name>
    <dbReference type="NCBI Taxonomy" id="1465"/>
    <lineage>
        <taxon>Bacteria</taxon>
        <taxon>Bacillati</taxon>
        <taxon>Bacillota</taxon>
        <taxon>Bacilli</taxon>
        <taxon>Bacillales</taxon>
        <taxon>Paenibacillaceae</taxon>
        <taxon>Brevibacillus</taxon>
    </lineage>
</organism>
<feature type="transmembrane region" description="Helical" evidence="1">
    <location>
        <begin position="36"/>
        <end position="54"/>
    </location>
</feature>
<protein>
    <submittedName>
        <fullName evidence="2">Uncharacterized protein</fullName>
    </submittedName>
</protein>
<feature type="transmembrane region" description="Helical" evidence="1">
    <location>
        <begin position="61"/>
        <end position="78"/>
    </location>
</feature>
<keyword evidence="1" id="KW-1133">Transmembrane helix</keyword>